<keyword evidence="1" id="KW-0175">Coiled coil</keyword>
<organism evidence="2 3">
    <name type="scientific">Algoriphagus limi</name>
    <dbReference type="NCBI Taxonomy" id="2975273"/>
    <lineage>
        <taxon>Bacteria</taxon>
        <taxon>Pseudomonadati</taxon>
        <taxon>Bacteroidota</taxon>
        <taxon>Cytophagia</taxon>
        <taxon>Cytophagales</taxon>
        <taxon>Cyclobacteriaceae</taxon>
        <taxon>Algoriphagus</taxon>
    </lineage>
</organism>
<proteinExistence type="predicted"/>
<evidence type="ECO:0000313" key="3">
    <source>
        <dbReference type="Proteomes" id="UP001206788"/>
    </source>
</evidence>
<gene>
    <name evidence="2" type="ORF">NY014_09490</name>
</gene>
<comment type="caution">
    <text evidence="2">The sequence shown here is derived from an EMBL/GenBank/DDBJ whole genome shotgun (WGS) entry which is preliminary data.</text>
</comment>
<name>A0ABT2G6A2_9BACT</name>
<accession>A0ABT2G6A2</accession>
<evidence type="ECO:0000256" key="1">
    <source>
        <dbReference type="SAM" id="Coils"/>
    </source>
</evidence>
<dbReference type="EMBL" id="JANWGH010000002">
    <property type="protein sequence ID" value="MCS5490662.1"/>
    <property type="molecule type" value="Genomic_DNA"/>
</dbReference>
<dbReference type="Proteomes" id="UP001206788">
    <property type="component" value="Unassembled WGS sequence"/>
</dbReference>
<keyword evidence="3" id="KW-1185">Reference proteome</keyword>
<feature type="coiled-coil region" evidence="1">
    <location>
        <begin position="8"/>
        <end position="75"/>
    </location>
</feature>
<dbReference type="RefSeq" id="WP_259414359.1">
    <property type="nucleotide sequence ID" value="NZ_JANWGH010000002.1"/>
</dbReference>
<protein>
    <submittedName>
        <fullName evidence="2">Uncharacterized protein</fullName>
    </submittedName>
</protein>
<reference evidence="2 3" key="1">
    <citation type="submission" date="2022-08" db="EMBL/GenBank/DDBJ databases">
        <title>Algoriphagus sp. CAU 1643 isolated from mud.</title>
        <authorList>
            <person name="Kim W."/>
        </authorList>
    </citation>
    <scope>NUCLEOTIDE SEQUENCE [LARGE SCALE GENOMIC DNA]</scope>
    <source>
        <strain evidence="2 3">CAU 1643</strain>
    </source>
</reference>
<sequence>MEKEKKGIQEIEKTLQEIGHKIEELIQKGADASADVKEEIEKKIAALKENKTTLEEELRKGKALLEKEFKEKREEYEPRIQESKGFLKEGLKQFGMAFKTLFSGK</sequence>
<evidence type="ECO:0000313" key="2">
    <source>
        <dbReference type="EMBL" id="MCS5490662.1"/>
    </source>
</evidence>